<dbReference type="AlphaFoldDB" id="A0A8T2NI24"/>
<dbReference type="PANTHER" id="PTHR22988:SF73">
    <property type="entry name" value="RHO-ASSOCIATED PROTEIN KINASE"/>
    <property type="match status" value="1"/>
</dbReference>
<dbReference type="GO" id="GO:0005856">
    <property type="term" value="C:cytoskeleton"/>
    <property type="evidence" value="ECO:0007669"/>
    <property type="project" value="TreeGrafter"/>
</dbReference>
<dbReference type="PANTHER" id="PTHR22988">
    <property type="entry name" value="MYOTONIC DYSTROPHY S/T KINASE-RELATED"/>
    <property type="match status" value="1"/>
</dbReference>
<reference evidence="3" key="1">
    <citation type="thesis" date="2021" institute="BYU ScholarsArchive" country="Provo, UT, USA">
        <title>Applications of and Algorithms for Genome Assembly and Genomic Analyses with an Emphasis on Marine Teleosts.</title>
        <authorList>
            <person name="Pickett B.D."/>
        </authorList>
    </citation>
    <scope>NUCLEOTIDE SEQUENCE</scope>
    <source>
        <strain evidence="3">HI-2016</strain>
    </source>
</reference>
<keyword evidence="4" id="KW-1185">Reference proteome</keyword>
<dbReference type="GO" id="GO:0005737">
    <property type="term" value="C:cytoplasm"/>
    <property type="evidence" value="ECO:0007669"/>
    <property type="project" value="TreeGrafter"/>
</dbReference>
<evidence type="ECO:0000256" key="1">
    <source>
        <dbReference type="ARBA" id="ARBA00022527"/>
    </source>
</evidence>
<dbReference type="Proteomes" id="UP000824540">
    <property type="component" value="Unassembled WGS sequence"/>
</dbReference>
<dbReference type="GO" id="GO:0007266">
    <property type="term" value="P:Rho protein signal transduction"/>
    <property type="evidence" value="ECO:0007669"/>
    <property type="project" value="TreeGrafter"/>
</dbReference>
<dbReference type="GO" id="GO:0072518">
    <property type="term" value="F:Rho-dependent protein serine/threonine kinase activity"/>
    <property type="evidence" value="ECO:0007669"/>
    <property type="project" value="TreeGrafter"/>
</dbReference>
<gene>
    <name evidence="3" type="ORF">JZ751_023310</name>
</gene>
<dbReference type="GO" id="GO:1901888">
    <property type="term" value="P:regulation of cell junction assembly"/>
    <property type="evidence" value="ECO:0007669"/>
    <property type="project" value="TreeGrafter"/>
</dbReference>
<dbReference type="Gene3D" id="1.10.510.10">
    <property type="entry name" value="Transferase(Phosphotransferase) domain 1"/>
    <property type="match status" value="1"/>
</dbReference>
<dbReference type="OrthoDB" id="3638488at2759"/>
<evidence type="ECO:0000256" key="2">
    <source>
        <dbReference type="ARBA" id="ARBA00022777"/>
    </source>
</evidence>
<organism evidence="3 4">
    <name type="scientific">Albula glossodonta</name>
    <name type="common">roundjaw bonefish</name>
    <dbReference type="NCBI Taxonomy" id="121402"/>
    <lineage>
        <taxon>Eukaryota</taxon>
        <taxon>Metazoa</taxon>
        <taxon>Chordata</taxon>
        <taxon>Craniata</taxon>
        <taxon>Vertebrata</taxon>
        <taxon>Euteleostomi</taxon>
        <taxon>Actinopterygii</taxon>
        <taxon>Neopterygii</taxon>
        <taxon>Teleostei</taxon>
        <taxon>Albuliformes</taxon>
        <taxon>Albulidae</taxon>
        <taxon>Albula</taxon>
    </lineage>
</organism>
<dbReference type="EMBL" id="JAFBMS010000051">
    <property type="protein sequence ID" value="KAG9339664.1"/>
    <property type="molecule type" value="Genomic_DNA"/>
</dbReference>
<dbReference type="GO" id="GO:0030866">
    <property type="term" value="P:cortical actin cytoskeleton organization"/>
    <property type="evidence" value="ECO:0007669"/>
    <property type="project" value="TreeGrafter"/>
</dbReference>
<proteinExistence type="predicted"/>
<accession>A0A8T2NI24</accession>
<comment type="caution">
    <text evidence="3">The sequence shown here is derived from an EMBL/GenBank/DDBJ whole genome shotgun (WGS) entry which is preliminary data.</text>
</comment>
<keyword evidence="2" id="KW-0808">Transferase</keyword>
<evidence type="ECO:0000313" key="3">
    <source>
        <dbReference type="EMBL" id="KAG9339664.1"/>
    </source>
</evidence>
<keyword evidence="2" id="KW-0418">Kinase</keyword>
<keyword evidence="1" id="KW-0723">Serine/threonine-protein kinase</keyword>
<sequence length="75" mass="8271">MPGDTPFYDDSLVGTYGKIMDHKNALSFPDDAHISKEVKDLICAFLADRVVIFLPAVGSGYQFESCGREGESLER</sequence>
<dbReference type="GO" id="GO:0000281">
    <property type="term" value="P:mitotic cytokinesis"/>
    <property type="evidence" value="ECO:0007669"/>
    <property type="project" value="TreeGrafter"/>
</dbReference>
<dbReference type="GO" id="GO:0048598">
    <property type="term" value="P:embryonic morphogenesis"/>
    <property type="evidence" value="ECO:0007669"/>
    <property type="project" value="TreeGrafter"/>
</dbReference>
<dbReference type="InterPro" id="IPR050839">
    <property type="entry name" value="Rho-assoc_Ser/Thr_Kinase"/>
</dbReference>
<name>A0A8T2NI24_9TELE</name>
<dbReference type="GO" id="GO:0031032">
    <property type="term" value="P:actomyosin structure organization"/>
    <property type="evidence" value="ECO:0007669"/>
    <property type="project" value="TreeGrafter"/>
</dbReference>
<evidence type="ECO:0000313" key="4">
    <source>
        <dbReference type="Proteomes" id="UP000824540"/>
    </source>
</evidence>
<protein>
    <submittedName>
        <fullName evidence="3">Uncharacterized protein</fullName>
    </submittedName>
</protein>